<dbReference type="AlphaFoldDB" id="A0A8J2RLX5"/>
<evidence type="ECO:0000256" key="9">
    <source>
        <dbReference type="SAM" id="Phobius"/>
    </source>
</evidence>
<sequence>MNLMCYIYISTHQVVIYKLLLHQEVDAYVNGLIATPERKAKADMTYYIWSEVYSLIVPMPQEELRLWAFIGPFQPMVWLLILITMLVMLCAMSLFSKTIMKFYGNTTNDSVATTYHPNEDRTRDHSNSYLMYILSIMTNQGIYLAVGRLFSFRILVGAWLLVAFVLVNSYSSTVVSYLTLPRRKPAINSLEDLAADESVGIILQTDTLVGQRILNGKSGALKILGDRARRHPENLFTDHSKASIHLAAKEQCAYPWVQTFCQYFIVSQYKKDGVCRFKMSDPLPFQTAVFSLALTKNSKYTTAFDKGLMELWESGLFLFWMKNIIPQAPKCFAKTKPKLISSQKVPLGLNELSGAFLVLGIGLALSTLAYLAEKSIYFAVRLQKKSMANNI</sequence>
<feature type="transmembrane region" description="Helical" evidence="9">
    <location>
        <begin position="156"/>
        <end position="180"/>
    </location>
</feature>
<protein>
    <recommendedName>
        <fullName evidence="10">Ionotropic glutamate receptor C-terminal domain-containing protein</fullName>
    </recommendedName>
</protein>
<keyword evidence="8" id="KW-0325">Glycoprotein</keyword>
<comment type="similarity">
    <text evidence="2">Belongs to the glutamate-gated ion channel (TC 1.A.10.1) family.</text>
</comment>
<dbReference type="OrthoDB" id="5984008at2759"/>
<dbReference type="SUPFAM" id="SSF53850">
    <property type="entry name" value="Periplasmic binding protein-like II"/>
    <property type="match status" value="1"/>
</dbReference>
<dbReference type="PANTHER" id="PTHR42643:SF24">
    <property type="entry name" value="IONOTROPIC RECEPTOR 60A"/>
    <property type="match status" value="1"/>
</dbReference>
<keyword evidence="3" id="KW-1003">Cell membrane</keyword>
<dbReference type="InterPro" id="IPR052192">
    <property type="entry name" value="Insect_Ionotropic_Sensory_Rcpt"/>
</dbReference>
<accession>A0A8J2RLX5</accession>
<keyword evidence="5 9" id="KW-1133">Transmembrane helix</keyword>
<gene>
    <name evidence="11" type="ORF">DGAL_LOCUS6702</name>
</gene>
<name>A0A8J2RLX5_9CRUS</name>
<dbReference type="InterPro" id="IPR001320">
    <property type="entry name" value="Iontro_rcpt_C"/>
</dbReference>
<evidence type="ECO:0000256" key="2">
    <source>
        <dbReference type="ARBA" id="ARBA00008685"/>
    </source>
</evidence>
<feature type="domain" description="Ionotropic glutamate receptor C-terminal" evidence="10">
    <location>
        <begin position="77"/>
        <end position="363"/>
    </location>
</feature>
<keyword evidence="12" id="KW-1185">Reference proteome</keyword>
<dbReference type="GO" id="GO:0005886">
    <property type="term" value="C:plasma membrane"/>
    <property type="evidence" value="ECO:0007669"/>
    <property type="project" value="UniProtKB-SubCell"/>
</dbReference>
<evidence type="ECO:0000256" key="7">
    <source>
        <dbReference type="ARBA" id="ARBA00023170"/>
    </source>
</evidence>
<feature type="transmembrane region" description="Helical" evidence="9">
    <location>
        <begin position="129"/>
        <end position="150"/>
    </location>
</feature>
<dbReference type="PANTHER" id="PTHR42643">
    <property type="entry name" value="IONOTROPIC RECEPTOR 20A-RELATED"/>
    <property type="match status" value="1"/>
</dbReference>
<evidence type="ECO:0000313" key="12">
    <source>
        <dbReference type="Proteomes" id="UP000789390"/>
    </source>
</evidence>
<comment type="subcellular location">
    <subcellularLocation>
        <location evidence="1">Cell membrane</location>
        <topology evidence="1">Multi-pass membrane protein</topology>
    </subcellularLocation>
</comment>
<comment type="caution">
    <text evidence="11">The sequence shown here is derived from an EMBL/GenBank/DDBJ whole genome shotgun (WGS) entry which is preliminary data.</text>
</comment>
<organism evidence="11 12">
    <name type="scientific">Daphnia galeata</name>
    <dbReference type="NCBI Taxonomy" id="27404"/>
    <lineage>
        <taxon>Eukaryota</taxon>
        <taxon>Metazoa</taxon>
        <taxon>Ecdysozoa</taxon>
        <taxon>Arthropoda</taxon>
        <taxon>Crustacea</taxon>
        <taxon>Branchiopoda</taxon>
        <taxon>Diplostraca</taxon>
        <taxon>Cladocera</taxon>
        <taxon>Anomopoda</taxon>
        <taxon>Daphniidae</taxon>
        <taxon>Daphnia</taxon>
    </lineage>
</organism>
<evidence type="ECO:0000259" key="10">
    <source>
        <dbReference type="Pfam" id="PF00060"/>
    </source>
</evidence>
<dbReference type="FunFam" id="1.10.287.70:FF:000211">
    <property type="entry name" value="Uncharacterized protein"/>
    <property type="match status" value="1"/>
</dbReference>
<keyword evidence="4 9" id="KW-0812">Transmembrane</keyword>
<keyword evidence="7" id="KW-0675">Receptor</keyword>
<evidence type="ECO:0000256" key="5">
    <source>
        <dbReference type="ARBA" id="ARBA00022989"/>
    </source>
</evidence>
<keyword evidence="6 9" id="KW-0472">Membrane</keyword>
<feature type="transmembrane region" description="Helical" evidence="9">
    <location>
        <begin position="352"/>
        <end position="372"/>
    </location>
</feature>
<dbReference type="Proteomes" id="UP000789390">
    <property type="component" value="Unassembled WGS sequence"/>
</dbReference>
<evidence type="ECO:0000256" key="6">
    <source>
        <dbReference type="ARBA" id="ARBA00023136"/>
    </source>
</evidence>
<dbReference type="Gene3D" id="1.10.287.70">
    <property type="match status" value="1"/>
</dbReference>
<feature type="transmembrane region" description="Helical" evidence="9">
    <location>
        <begin position="76"/>
        <end position="95"/>
    </location>
</feature>
<proteinExistence type="inferred from homology"/>
<reference evidence="11" key="1">
    <citation type="submission" date="2021-11" db="EMBL/GenBank/DDBJ databases">
        <authorList>
            <person name="Schell T."/>
        </authorList>
    </citation>
    <scope>NUCLEOTIDE SEQUENCE</scope>
    <source>
        <strain evidence="11">M5</strain>
    </source>
</reference>
<dbReference type="GO" id="GO:0015276">
    <property type="term" value="F:ligand-gated monoatomic ion channel activity"/>
    <property type="evidence" value="ECO:0007669"/>
    <property type="project" value="InterPro"/>
</dbReference>
<dbReference type="GO" id="GO:0050906">
    <property type="term" value="P:detection of stimulus involved in sensory perception"/>
    <property type="evidence" value="ECO:0007669"/>
    <property type="project" value="UniProtKB-ARBA"/>
</dbReference>
<evidence type="ECO:0000256" key="8">
    <source>
        <dbReference type="ARBA" id="ARBA00023180"/>
    </source>
</evidence>
<evidence type="ECO:0000313" key="11">
    <source>
        <dbReference type="EMBL" id="CAH0103990.1"/>
    </source>
</evidence>
<dbReference type="EMBL" id="CAKKLH010000124">
    <property type="protein sequence ID" value="CAH0103990.1"/>
    <property type="molecule type" value="Genomic_DNA"/>
</dbReference>
<evidence type="ECO:0000256" key="1">
    <source>
        <dbReference type="ARBA" id="ARBA00004651"/>
    </source>
</evidence>
<evidence type="ECO:0000256" key="4">
    <source>
        <dbReference type="ARBA" id="ARBA00022692"/>
    </source>
</evidence>
<evidence type="ECO:0000256" key="3">
    <source>
        <dbReference type="ARBA" id="ARBA00022475"/>
    </source>
</evidence>
<dbReference type="Pfam" id="PF00060">
    <property type="entry name" value="Lig_chan"/>
    <property type="match status" value="1"/>
</dbReference>